<proteinExistence type="evidence at transcript level"/>
<dbReference type="Xenbase" id="XB-GENE-5961839">
    <property type="gene designation" value="fam204a.L"/>
</dbReference>
<dbReference type="OrthoDB" id="2418792at2759"/>
<feature type="region of interest" description="Disordered" evidence="1">
    <location>
        <begin position="70"/>
        <end position="101"/>
    </location>
</feature>
<dbReference type="EMBL" id="BC071041">
    <property type="protein sequence ID" value="AAH71041.1"/>
    <property type="molecule type" value="mRNA"/>
</dbReference>
<dbReference type="RefSeq" id="NP_001085032.1">
    <property type="nucleotide sequence ID" value="NM_001091563.1"/>
</dbReference>
<evidence type="ECO:0000313" key="4">
    <source>
        <dbReference type="RefSeq" id="NP_001085032.1"/>
    </source>
</evidence>
<evidence type="ECO:0000313" key="5">
    <source>
        <dbReference type="Xenbase" id="XB-GENE-5961839"/>
    </source>
</evidence>
<dbReference type="Proteomes" id="UP000186698">
    <property type="component" value="Chromosome 7L"/>
</dbReference>
<gene>
    <name evidence="4 5" type="primary">fam204a.L</name>
    <name evidence="4" type="synonym">c10orf84</name>
    <name evidence="4" type="synonym">fam204a</name>
    <name evidence="2" type="synonym">MGC82321</name>
</gene>
<reference evidence="4" key="1">
    <citation type="journal article" date="2002" name="Dev. Dyn.">
        <title>Genetic and genomic tools for Xenopus research: The NIH Xenopus initiative.</title>
        <authorList>
            <person name="Klein S.L."/>
            <person name="Strausberg R.L."/>
            <person name="Wagner L."/>
            <person name="Pontius J."/>
            <person name="Clifton S.W."/>
            <person name="Richardson P."/>
        </authorList>
    </citation>
    <scope>NUCLEOTIDE SEQUENCE</scope>
</reference>
<reference evidence="2" key="2">
    <citation type="submission" date="2004-05" db="EMBL/GenBank/DDBJ databases">
        <authorList>
            <consortium name="NIH - Xenopus Gene Collection (XGC) project"/>
        </authorList>
    </citation>
    <scope>NUCLEOTIDE SEQUENCE [LARGE SCALE MRNA]</scope>
    <source>
        <tissue evidence="2">Lung</tissue>
    </source>
</reference>
<dbReference type="CTD" id="432099"/>
<evidence type="ECO:0000256" key="1">
    <source>
        <dbReference type="SAM" id="MobiDB-lite"/>
    </source>
</evidence>
<dbReference type="Bgee" id="432099">
    <property type="expression patterns" value="Expressed in neurula embryo and 19 other cell types or tissues"/>
</dbReference>
<sequence length="114" mass="13086">MKALETLQPYFGMHDQFNPPVCQKIMKKSRLEQNIDAAVKLGDLDTAEQLSDRLATRELAVKVSKAASYHRHVQTKEEGETSQETLKKKKKGKNLGWGFEAKQRWETKSNMGYM</sequence>
<dbReference type="InterPro" id="IPR037690">
    <property type="entry name" value="FAM204A"/>
</dbReference>
<reference evidence="4" key="3">
    <citation type="submission" date="2025-04" db="UniProtKB">
        <authorList>
            <consortium name="RefSeq"/>
        </authorList>
    </citation>
    <scope>IDENTIFICATION</scope>
</reference>
<evidence type="ECO:0000313" key="3">
    <source>
        <dbReference type="Proteomes" id="UP000186698"/>
    </source>
</evidence>
<dbReference type="AlphaFoldDB" id="Q6IR59"/>
<organism evidence="2">
    <name type="scientific">Xenopus laevis</name>
    <name type="common">African clawed frog</name>
    <dbReference type="NCBI Taxonomy" id="8355"/>
    <lineage>
        <taxon>Eukaryota</taxon>
        <taxon>Metazoa</taxon>
        <taxon>Chordata</taxon>
        <taxon>Craniata</taxon>
        <taxon>Vertebrata</taxon>
        <taxon>Euteleostomi</taxon>
        <taxon>Amphibia</taxon>
        <taxon>Batrachia</taxon>
        <taxon>Anura</taxon>
        <taxon>Pipoidea</taxon>
        <taxon>Pipidae</taxon>
        <taxon>Xenopodinae</taxon>
        <taxon>Xenopus</taxon>
        <taxon>Xenopus</taxon>
    </lineage>
</organism>
<dbReference type="PANTHER" id="PTHR14386">
    <property type="entry name" value="PROTEIN FAM204A"/>
    <property type="match status" value="1"/>
</dbReference>
<protein>
    <submittedName>
        <fullName evidence="2">MGC82321 protein</fullName>
    </submittedName>
    <submittedName>
        <fullName evidence="4">Uncharacterized protein LOC432099</fullName>
    </submittedName>
</protein>
<dbReference type="GeneID" id="432099"/>
<dbReference type="DNASU" id="432099"/>
<dbReference type="PANTHER" id="PTHR14386:SF2">
    <property type="entry name" value="PROTEIN FAM204A"/>
    <property type="match status" value="1"/>
</dbReference>
<accession>Q6IR59</accession>
<name>Q6IR59_XENLA</name>
<keyword evidence="3" id="KW-1185">Reference proteome</keyword>
<dbReference type="KEGG" id="xla:432099"/>
<dbReference type="AGR" id="Xenbase:XB-GENE-5961839"/>
<evidence type="ECO:0000313" key="2">
    <source>
        <dbReference type="EMBL" id="AAH71041.1"/>
    </source>
</evidence>